<reference evidence="1 2" key="1">
    <citation type="submission" date="2021-01" db="EMBL/GenBank/DDBJ databases">
        <title>WGS of actinomycetes isolated from Thailand.</title>
        <authorList>
            <person name="Thawai C."/>
        </authorList>
    </citation>
    <scope>NUCLEOTIDE SEQUENCE [LARGE SCALE GENOMIC DNA]</scope>
    <source>
        <strain evidence="1 2">CA1R205</strain>
    </source>
</reference>
<proteinExistence type="predicted"/>
<dbReference type="Proteomes" id="UP000634229">
    <property type="component" value="Unassembled WGS sequence"/>
</dbReference>
<organism evidence="1 2">
    <name type="scientific">Streptomyces coffeae</name>
    <dbReference type="NCBI Taxonomy" id="621382"/>
    <lineage>
        <taxon>Bacteria</taxon>
        <taxon>Bacillati</taxon>
        <taxon>Actinomycetota</taxon>
        <taxon>Actinomycetes</taxon>
        <taxon>Kitasatosporales</taxon>
        <taxon>Streptomycetaceae</taxon>
        <taxon>Streptomyces</taxon>
    </lineage>
</organism>
<keyword evidence="2" id="KW-1185">Reference proteome</keyword>
<dbReference type="EMBL" id="JAERRF010000007">
    <property type="protein sequence ID" value="MBL1097771.1"/>
    <property type="molecule type" value="Genomic_DNA"/>
</dbReference>
<evidence type="ECO:0000313" key="2">
    <source>
        <dbReference type="Proteomes" id="UP000634229"/>
    </source>
</evidence>
<dbReference type="RefSeq" id="WP_201875195.1">
    <property type="nucleotide sequence ID" value="NZ_JAERRF010000007.1"/>
</dbReference>
<gene>
    <name evidence="1" type="ORF">JK363_14035</name>
</gene>
<comment type="caution">
    <text evidence="1">The sequence shown here is derived from an EMBL/GenBank/DDBJ whole genome shotgun (WGS) entry which is preliminary data.</text>
</comment>
<protein>
    <submittedName>
        <fullName evidence="1">Uncharacterized protein</fullName>
    </submittedName>
</protein>
<sequence>MIVSLVYQVAGKLLAFPALLHLTRPVRYEPADRLWFAALSSLIPRCRWANVFPMTPATRSPAKRILAGLLHVNL</sequence>
<evidence type="ECO:0000313" key="1">
    <source>
        <dbReference type="EMBL" id="MBL1097771.1"/>
    </source>
</evidence>
<accession>A0ABS1NCG2</accession>
<name>A0ABS1NCG2_9ACTN</name>